<comment type="caution">
    <text evidence="1">The sequence shown here is derived from an EMBL/GenBank/DDBJ whole genome shotgun (WGS) entry which is preliminary data.</text>
</comment>
<dbReference type="AlphaFoldDB" id="A0A8H7XRJ8"/>
<sequence length="137" mass="15149">MLRHRRATRLYQHREEPSSVFSALHDGQILPSQPFTANSADLLIDACLLGSRPNSAFSPQPLHFESAFAASTRIVLEVSPFTALFRLTQTNDPQGTDAYGLLDALDGGVYLLQVMKVIRRTFHPIAYGLTSDEAVFS</sequence>
<evidence type="ECO:0000313" key="1">
    <source>
        <dbReference type="EMBL" id="KAG5166181.1"/>
    </source>
</evidence>
<gene>
    <name evidence="1" type="ORF">JR316_008262</name>
</gene>
<accession>A0A8H7XRJ8</accession>
<protein>
    <submittedName>
        <fullName evidence="1">Uncharacterized protein</fullName>
    </submittedName>
</protein>
<dbReference type="EMBL" id="JAFIQS010000008">
    <property type="protein sequence ID" value="KAG5166181.1"/>
    <property type="molecule type" value="Genomic_DNA"/>
</dbReference>
<reference evidence="1" key="1">
    <citation type="submission" date="2021-02" db="EMBL/GenBank/DDBJ databases">
        <title>Psilocybe cubensis genome.</title>
        <authorList>
            <person name="Mckernan K.J."/>
            <person name="Crawford S."/>
            <person name="Trippe A."/>
            <person name="Kane L.T."/>
            <person name="Mclaughlin S."/>
        </authorList>
    </citation>
    <scope>NUCLEOTIDE SEQUENCE [LARGE SCALE GENOMIC DNA]</scope>
    <source>
        <strain evidence="1">MGC-MH-2018</strain>
    </source>
</reference>
<name>A0A8H7XRJ8_PSICU</name>
<organism evidence="1">
    <name type="scientific">Psilocybe cubensis</name>
    <name type="common">Psychedelic mushroom</name>
    <name type="synonym">Stropharia cubensis</name>
    <dbReference type="NCBI Taxonomy" id="181762"/>
    <lineage>
        <taxon>Eukaryota</taxon>
        <taxon>Fungi</taxon>
        <taxon>Dikarya</taxon>
        <taxon>Basidiomycota</taxon>
        <taxon>Agaricomycotina</taxon>
        <taxon>Agaricomycetes</taxon>
        <taxon>Agaricomycetidae</taxon>
        <taxon>Agaricales</taxon>
        <taxon>Agaricineae</taxon>
        <taxon>Strophariaceae</taxon>
        <taxon>Psilocybe</taxon>
    </lineage>
</organism>
<proteinExistence type="predicted"/>